<evidence type="ECO:0000256" key="1">
    <source>
        <dbReference type="SAM" id="Coils"/>
    </source>
</evidence>
<keyword evidence="4" id="KW-1185">Reference proteome</keyword>
<evidence type="ECO:0000256" key="2">
    <source>
        <dbReference type="SAM" id="MobiDB-lite"/>
    </source>
</evidence>
<evidence type="ECO:0000313" key="4">
    <source>
        <dbReference type="Proteomes" id="UP001515480"/>
    </source>
</evidence>
<accession>A0AB34JGI1</accession>
<comment type="caution">
    <text evidence="3">The sequence shown here is derived from an EMBL/GenBank/DDBJ whole genome shotgun (WGS) entry which is preliminary data.</text>
</comment>
<evidence type="ECO:0000313" key="3">
    <source>
        <dbReference type="EMBL" id="KAL1520048.1"/>
    </source>
</evidence>
<dbReference type="SUPFAM" id="SSF56112">
    <property type="entry name" value="Protein kinase-like (PK-like)"/>
    <property type="match status" value="1"/>
</dbReference>
<dbReference type="Gene3D" id="1.10.510.10">
    <property type="entry name" value="Transferase(Phosphotransferase) domain 1"/>
    <property type="match status" value="1"/>
</dbReference>
<dbReference type="EMBL" id="JBGBPQ010000009">
    <property type="protein sequence ID" value="KAL1520048.1"/>
    <property type="molecule type" value="Genomic_DNA"/>
</dbReference>
<feature type="coiled-coil region" evidence="1">
    <location>
        <begin position="24"/>
        <end position="65"/>
    </location>
</feature>
<dbReference type="Proteomes" id="UP001515480">
    <property type="component" value="Unassembled WGS sequence"/>
</dbReference>
<protein>
    <recommendedName>
        <fullName evidence="5">Protein kinase domain-containing protein</fullName>
    </recommendedName>
</protein>
<keyword evidence="1" id="KW-0175">Coiled coil</keyword>
<name>A0AB34JGI1_PRYPA</name>
<gene>
    <name evidence="3" type="ORF">AB1Y20_023524</name>
</gene>
<sequence>MADPGEEAQVQAQQLGAVQAQQLGDSLHVELQQLRGKAEKAEAKVEAAQEEVDQLKAEIAALVAQRKEGGPPDAELEATIVRKEASRDIANQALTATTNRLREIEGDIRELRKQQAGLHGAAGGGGAGGTNVTQGGDGIAGDATVRSLEHKFKQLELRSHEERAKREELERRSEEERARREELERRSEEERARWEELERRSEEERARREELERRSEQQIAALEERLDASRYTTQNEHDIGDLLLTDLQAGRIQPLVFAPPPSTLCMHDLPETLLTPIGDEPEHEDCKVNGPIAKLLRETMPMKFQINLCTTSSPLIDARGREHRADLVVLRRDDPLAWPNVITVGEGKLRLSTDAHKEALGQAQRRAAAILEQQPWRQSVVIFYFSIEKVGFLRLERHRKPTVSDLYDFVAAQDGKLVLKEGFLLLHHLLTNNTGFVQCPVHVDTESVLRHVTTVKHIGVICARSHDKAVFRVEENDGTSHILKVFSHPNIADHERAVMGKLKGLQGVLSCSDVFPVTTQVEHGDVGGHARSEWFGVLMPECRGLTPGEASPQHFAAYAKVLSAAAGCGIHHNDLSLDNLMLNGDAPCIIDWEHATMGEHHVMGFRGKLLFASEAAFAEKHEASLRLDLESLVYVAVCCALRDLPWGRQSDKDAMRRERQRSCGLTTTSARTFCHDLDDDQGSVWGQYLRVIATSLREGADAAPVLESFCNAP</sequence>
<evidence type="ECO:0008006" key="5">
    <source>
        <dbReference type="Google" id="ProtNLM"/>
    </source>
</evidence>
<dbReference type="InterPro" id="IPR011009">
    <property type="entry name" value="Kinase-like_dom_sf"/>
</dbReference>
<dbReference type="AlphaFoldDB" id="A0AB34JGI1"/>
<proteinExistence type="predicted"/>
<feature type="region of interest" description="Disordered" evidence="2">
    <location>
        <begin position="161"/>
        <end position="215"/>
    </location>
</feature>
<reference evidence="3 4" key="1">
    <citation type="journal article" date="2024" name="Science">
        <title>Giant polyketide synthase enzymes in the biosynthesis of giant marine polyether toxins.</title>
        <authorList>
            <person name="Fallon T.R."/>
            <person name="Shende V.V."/>
            <person name="Wierzbicki I.H."/>
            <person name="Pendleton A.L."/>
            <person name="Watervoot N.F."/>
            <person name="Auber R.P."/>
            <person name="Gonzalez D.J."/>
            <person name="Wisecaver J.H."/>
            <person name="Moore B.S."/>
        </authorList>
    </citation>
    <scope>NUCLEOTIDE SEQUENCE [LARGE SCALE GENOMIC DNA]</scope>
    <source>
        <strain evidence="3 4">12B1</strain>
    </source>
</reference>
<feature type="region of interest" description="Disordered" evidence="2">
    <location>
        <begin position="116"/>
        <end position="138"/>
    </location>
</feature>
<feature type="compositionally biased region" description="Gly residues" evidence="2">
    <location>
        <begin position="120"/>
        <end position="138"/>
    </location>
</feature>
<organism evidence="3 4">
    <name type="scientific">Prymnesium parvum</name>
    <name type="common">Toxic golden alga</name>
    <dbReference type="NCBI Taxonomy" id="97485"/>
    <lineage>
        <taxon>Eukaryota</taxon>
        <taxon>Haptista</taxon>
        <taxon>Haptophyta</taxon>
        <taxon>Prymnesiophyceae</taxon>
        <taxon>Prymnesiales</taxon>
        <taxon>Prymnesiaceae</taxon>
        <taxon>Prymnesium</taxon>
    </lineage>
</organism>